<dbReference type="Pfam" id="PF01494">
    <property type="entry name" value="FAD_binding_3"/>
    <property type="match status" value="1"/>
</dbReference>
<dbReference type="SUPFAM" id="SSF54373">
    <property type="entry name" value="FAD-linked reductases, C-terminal domain"/>
    <property type="match status" value="1"/>
</dbReference>
<dbReference type="Gene3D" id="3.50.50.60">
    <property type="entry name" value="FAD/NAD(P)-binding domain"/>
    <property type="match status" value="1"/>
</dbReference>
<organism evidence="5 6">
    <name type="scientific">Neohortaea acidophila</name>
    <dbReference type="NCBI Taxonomy" id="245834"/>
    <lineage>
        <taxon>Eukaryota</taxon>
        <taxon>Fungi</taxon>
        <taxon>Dikarya</taxon>
        <taxon>Ascomycota</taxon>
        <taxon>Pezizomycotina</taxon>
        <taxon>Dothideomycetes</taxon>
        <taxon>Dothideomycetidae</taxon>
        <taxon>Mycosphaerellales</taxon>
        <taxon>Teratosphaeriaceae</taxon>
        <taxon>Neohortaea</taxon>
    </lineage>
</organism>
<evidence type="ECO:0000256" key="3">
    <source>
        <dbReference type="ARBA" id="ARBA00023002"/>
    </source>
</evidence>
<keyword evidence="1" id="KW-0285">Flavoprotein</keyword>
<evidence type="ECO:0000313" key="6">
    <source>
        <dbReference type="Proteomes" id="UP000799767"/>
    </source>
</evidence>
<dbReference type="GO" id="GO:0016491">
    <property type="term" value="F:oxidoreductase activity"/>
    <property type="evidence" value="ECO:0007669"/>
    <property type="project" value="UniProtKB-KW"/>
</dbReference>
<feature type="domain" description="FAD-binding" evidence="4">
    <location>
        <begin position="7"/>
        <end position="364"/>
    </location>
</feature>
<dbReference type="Proteomes" id="UP000799767">
    <property type="component" value="Unassembled WGS sequence"/>
</dbReference>
<keyword evidence="2" id="KW-0274">FAD</keyword>
<dbReference type="GO" id="GO:0044550">
    <property type="term" value="P:secondary metabolite biosynthetic process"/>
    <property type="evidence" value="ECO:0007669"/>
    <property type="project" value="TreeGrafter"/>
</dbReference>
<dbReference type="GeneID" id="54479098"/>
<dbReference type="PRINTS" id="PR00420">
    <property type="entry name" value="RNGMNOXGNASE"/>
</dbReference>
<dbReference type="OrthoDB" id="417877at2759"/>
<accession>A0A6A6PV75</accession>
<protein>
    <recommendedName>
        <fullName evidence="4">FAD-binding domain-containing protein</fullName>
    </recommendedName>
</protein>
<evidence type="ECO:0000313" key="5">
    <source>
        <dbReference type="EMBL" id="KAF2483621.1"/>
    </source>
</evidence>
<dbReference type="GO" id="GO:0071949">
    <property type="term" value="F:FAD binding"/>
    <property type="evidence" value="ECO:0007669"/>
    <property type="project" value="InterPro"/>
</dbReference>
<dbReference type="InterPro" id="IPR051104">
    <property type="entry name" value="FAD_monoxygenase"/>
</dbReference>
<evidence type="ECO:0000259" key="4">
    <source>
        <dbReference type="Pfam" id="PF01494"/>
    </source>
</evidence>
<sequence length="423" mass="46874">MSSRPIDVAVVGGGMGGLCAAIGLLKHPNLRVQIYEAAHQFSEIGAGVAVGPNAQRALKLIGDSTEAAYLRLATHNKWEKHANTFFEYRMGMGEKEGELIVAPKNETGQATVHRAKFLEEFIKLVPKEVCHFGKRLDRIEELEGGRIRLHFHDASTAEADCVIGADGIHSVVRKHLLGDDPAANAVFTGSVAYRGLVPMENAVAEIGEEFATNSFIWCGDGASVTTYPVDEGKTFNIVAINSSYEKWEGPSVVKADYSKIAHEFGGWGEHVTKIIKLLDTDETAAWSMWDMPPASTYCARTIAMIGDAAHACLPFQGQGAGQSIEDAFVIESVLGLVEKPEELAYAFRAYDRIRRRRTQEVVKTSREMGEILALRLPAIKNNLDAFKENVQWRMDWMWHRDVDGERREAEIVFNRLRKGQSID</sequence>
<proteinExistence type="predicted"/>
<keyword evidence="3" id="KW-0560">Oxidoreductase</keyword>
<dbReference type="RefSeq" id="XP_033590191.1">
    <property type="nucleotide sequence ID" value="XM_033738096.1"/>
</dbReference>
<evidence type="ECO:0000256" key="2">
    <source>
        <dbReference type="ARBA" id="ARBA00022827"/>
    </source>
</evidence>
<evidence type="ECO:0000256" key="1">
    <source>
        <dbReference type="ARBA" id="ARBA00022630"/>
    </source>
</evidence>
<gene>
    <name evidence="5" type="ORF">BDY17DRAFT_346178</name>
</gene>
<dbReference type="EMBL" id="MU001635">
    <property type="protein sequence ID" value="KAF2483621.1"/>
    <property type="molecule type" value="Genomic_DNA"/>
</dbReference>
<dbReference type="PANTHER" id="PTHR46720:SF3">
    <property type="entry name" value="FAD-BINDING DOMAIN-CONTAINING PROTEIN-RELATED"/>
    <property type="match status" value="1"/>
</dbReference>
<dbReference type="InterPro" id="IPR002938">
    <property type="entry name" value="FAD-bd"/>
</dbReference>
<keyword evidence="6" id="KW-1185">Reference proteome</keyword>
<name>A0A6A6PV75_9PEZI</name>
<reference evidence="5" key="1">
    <citation type="journal article" date="2020" name="Stud. Mycol.">
        <title>101 Dothideomycetes genomes: a test case for predicting lifestyles and emergence of pathogens.</title>
        <authorList>
            <person name="Haridas S."/>
            <person name="Albert R."/>
            <person name="Binder M."/>
            <person name="Bloem J."/>
            <person name="Labutti K."/>
            <person name="Salamov A."/>
            <person name="Andreopoulos B."/>
            <person name="Baker S."/>
            <person name="Barry K."/>
            <person name="Bills G."/>
            <person name="Bluhm B."/>
            <person name="Cannon C."/>
            <person name="Castanera R."/>
            <person name="Culley D."/>
            <person name="Daum C."/>
            <person name="Ezra D."/>
            <person name="Gonzalez J."/>
            <person name="Henrissat B."/>
            <person name="Kuo A."/>
            <person name="Liang C."/>
            <person name="Lipzen A."/>
            <person name="Lutzoni F."/>
            <person name="Magnuson J."/>
            <person name="Mondo S."/>
            <person name="Nolan M."/>
            <person name="Ohm R."/>
            <person name="Pangilinan J."/>
            <person name="Park H.-J."/>
            <person name="Ramirez L."/>
            <person name="Alfaro M."/>
            <person name="Sun H."/>
            <person name="Tritt A."/>
            <person name="Yoshinaga Y."/>
            <person name="Zwiers L.-H."/>
            <person name="Turgeon B."/>
            <person name="Goodwin S."/>
            <person name="Spatafora J."/>
            <person name="Crous P."/>
            <person name="Grigoriev I."/>
        </authorList>
    </citation>
    <scope>NUCLEOTIDE SEQUENCE</scope>
    <source>
        <strain evidence="5">CBS 113389</strain>
    </source>
</reference>
<dbReference type="PANTHER" id="PTHR46720">
    <property type="entry name" value="HYDROXYLASE, PUTATIVE (AFU_ORTHOLOGUE AFUA_3G01460)-RELATED"/>
    <property type="match status" value="1"/>
</dbReference>
<dbReference type="InterPro" id="IPR036188">
    <property type="entry name" value="FAD/NAD-bd_sf"/>
</dbReference>
<dbReference type="SUPFAM" id="SSF51905">
    <property type="entry name" value="FAD/NAD(P)-binding domain"/>
    <property type="match status" value="1"/>
</dbReference>
<dbReference type="AlphaFoldDB" id="A0A6A6PV75"/>